<dbReference type="GO" id="GO:0016740">
    <property type="term" value="F:transferase activity"/>
    <property type="evidence" value="ECO:0007669"/>
    <property type="project" value="InterPro"/>
</dbReference>
<sequence length="321" mass="34331">MTLGYLFGANISDPDPEHGANLYEAYPAMRRSYEQVRDWTGIEPRALLRGGLESRNDHDRFSLAGIRLAALAFGIHDVLAESDIHPAVAGGISLGGLIASSVAGAVDRRTLFDLLVREAKTPVPDPAPPAQGAAIAFLPVTEDPTFYYGDRRPGVYLGGDFGVLANGTARLLMLSGTAEALDKLVAQSPPGMISVIDGQPFAVHSPLRQYATDFMAPTVNAMAVADPRIPVCSFLEERALTTADEVRDLFRRNKTTTMSLPHVCAGLKAQGVRLAFVLGPTLPAGVLDFPFPVVRITEPHHVTEAMTAIYDYAVDLVAPGV</sequence>
<proteinExistence type="predicted"/>
<dbReference type="RefSeq" id="WP_155545864.1">
    <property type="nucleotide sequence ID" value="NZ_CABVGP010000002.1"/>
</dbReference>
<evidence type="ECO:0000313" key="1">
    <source>
        <dbReference type="EMBL" id="VVJ20816.1"/>
    </source>
</evidence>
<accession>A0A6I8LZS0</accession>
<gene>
    <name evidence="1" type="ORF">AA23TX_05837</name>
</gene>
<evidence type="ECO:0008006" key="3">
    <source>
        <dbReference type="Google" id="ProtNLM"/>
    </source>
</evidence>
<dbReference type="EMBL" id="CABVGP010000002">
    <property type="protein sequence ID" value="VVJ20816.1"/>
    <property type="molecule type" value="Genomic_DNA"/>
</dbReference>
<organism evidence="1 2">
    <name type="scientific">Amycolatopsis camponoti</name>
    <dbReference type="NCBI Taxonomy" id="2606593"/>
    <lineage>
        <taxon>Bacteria</taxon>
        <taxon>Bacillati</taxon>
        <taxon>Actinomycetota</taxon>
        <taxon>Actinomycetes</taxon>
        <taxon>Pseudonocardiales</taxon>
        <taxon>Pseudonocardiaceae</taxon>
        <taxon>Amycolatopsis</taxon>
    </lineage>
</organism>
<dbReference type="InterPro" id="IPR001227">
    <property type="entry name" value="Ac_transferase_dom_sf"/>
</dbReference>
<dbReference type="InterPro" id="IPR016035">
    <property type="entry name" value="Acyl_Trfase/lysoPLipase"/>
</dbReference>
<reference evidence="1 2" key="1">
    <citation type="submission" date="2019-09" db="EMBL/GenBank/DDBJ databases">
        <authorList>
            <person name="Leyn A S."/>
        </authorList>
    </citation>
    <scope>NUCLEOTIDE SEQUENCE [LARGE SCALE GENOMIC DNA]</scope>
    <source>
        <strain evidence="1">AA231_1</strain>
    </source>
</reference>
<dbReference type="Proteomes" id="UP000399805">
    <property type="component" value="Unassembled WGS sequence"/>
</dbReference>
<evidence type="ECO:0000313" key="2">
    <source>
        <dbReference type="Proteomes" id="UP000399805"/>
    </source>
</evidence>
<name>A0A6I8LZS0_9PSEU</name>
<dbReference type="Gene3D" id="3.30.70.250">
    <property type="entry name" value="Malonyl-CoA ACP transacylase, ACP-binding"/>
    <property type="match status" value="1"/>
</dbReference>
<dbReference type="Gene3D" id="3.40.366.10">
    <property type="entry name" value="Malonyl-Coenzyme A Acyl Carrier Protein, domain 2"/>
    <property type="match status" value="1"/>
</dbReference>
<keyword evidence="2" id="KW-1185">Reference proteome</keyword>
<protein>
    <recommendedName>
        <fullName evidence="3">ACP S-malonyltransferase</fullName>
    </recommendedName>
</protein>
<dbReference type="AlphaFoldDB" id="A0A6I8LZS0"/>
<dbReference type="SUPFAM" id="SSF52151">
    <property type="entry name" value="FabD/lysophospholipase-like"/>
    <property type="match status" value="1"/>
</dbReference>